<accession>A0A5N4A2Y4</accession>
<comment type="similarity">
    <text evidence="2">Belongs to the dpy-30 family.</text>
</comment>
<comment type="subcellular location">
    <subcellularLocation>
        <location evidence="1">Nucleus</location>
    </subcellularLocation>
</comment>
<keyword evidence="3" id="KW-0539">Nucleus</keyword>
<dbReference type="EMBL" id="VVIM01000011">
    <property type="protein sequence ID" value="KAB0791662.1"/>
    <property type="molecule type" value="Genomic_DNA"/>
</dbReference>
<reference evidence="5 6" key="1">
    <citation type="journal article" date="2018" name="Elife">
        <title>Firefly genomes illuminate parallel origins of bioluminescence in beetles.</title>
        <authorList>
            <person name="Fallon T.R."/>
            <person name="Lower S.E."/>
            <person name="Chang C.H."/>
            <person name="Bessho-Uehara M."/>
            <person name="Martin G.J."/>
            <person name="Bewick A.J."/>
            <person name="Behringer M."/>
            <person name="Debat H.J."/>
            <person name="Wong I."/>
            <person name="Day J.C."/>
            <person name="Suvorov A."/>
            <person name="Silva C.J."/>
            <person name="Stanger-Hall K.F."/>
            <person name="Hall D.W."/>
            <person name="Schmitz R.J."/>
            <person name="Nelson D.R."/>
            <person name="Lewis S.M."/>
            <person name="Shigenobu S."/>
            <person name="Bybee S.M."/>
            <person name="Larracuente A.M."/>
            <person name="Oba Y."/>
            <person name="Weng J.K."/>
        </authorList>
    </citation>
    <scope>NUCLEOTIDE SEQUENCE [LARGE SCALE GENOMIC DNA]</scope>
    <source>
        <strain evidence="5">1611_PpyrPB1</strain>
        <tissue evidence="5">Whole body</tissue>
    </source>
</reference>
<dbReference type="AlphaFoldDB" id="A0A5N4A2Y4"/>
<feature type="compositionally biased region" description="Acidic residues" evidence="4">
    <location>
        <begin position="25"/>
        <end position="39"/>
    </location>
</feature>
<evidence type="ECO:0000313" key="6">
    <source>
        <dbReference type="Proteomes" id="UP000327044"/>
    </source>
</evidence>
<keyword evidence="6" id="KW-1185">Reference proteome</keyword>
<dbReference type="Pfam" id="PF05186">
    <property type="entry name" value="Dpy-30"/>
    <property type="match status" value="1"/>
</dbReference>
<evidence type="ECO:0000256" key="1">
    <source>
        <dbReference type="ARBA" id="ARBA00004123"/>
    </source>
</evidence>
<sequence length="155" mass="17863">MSLTNTTTTTTTQSDEREVSGSVEVEVEDVPEEEAEPEEDVHQEPEEFSEDKCNLFSSAKYCELLKIIAESENEEQFLFKNYNRIDLTALPPKQYLEETVVPILMPALQYLISERPPEPINALCVYLLKYKADFEKYCNTEPPQQDQDDETEAKN</sequence>
<feature type="compositionally biased region" description="Low complexity" evidence="4">
    <location>
        <begin position="1"/>
        <end position="12"/>
    </location>
</feature>
<protein>
    <submittedName>
        <fullName evidence="5">Uncharacterized protein</fullName>
    </submittedName>
</protein>
<dbReference type="InterPro" id="IPR007858">
    <property type="entry name" value="Dpy-30_motif"/>
</dbReference>
<dbReference type="Gene3D" id="1.20.890.10">
    <property type="entry name" value="cAMP-dependent protein kinase regulatory subunit, dimerization-anchoring domain"/>
    <property type="match status" value="1"/>
</dbReference>
<dbReference type="Proteomes" id="UP000327044">
    <property type="component" value="Unassembled WGS sequence"/>
</dbReference>
<feature type="region of interest" description="Disordered" evidence="4">
    <location>
        <begin position="1"/>
        <end position="50"/>
    </location>
</feature>
<evidence type="ECO:0000256" key="2">
    <source>
        <dbReference type="ARBA" id="ARBA00010849"/>
    </source>
</evidence>
<evidence type="ECO:0000256" key="4">
    <source>
        <dbReference type="SAM" id="MobiDB-lite"/>
    </source>
</evidence>
<evidence type="ECO:0000256" key="3">
    <source>
        <dbReference type="ARBA" id="ARBA00023242"/>
    </source>
</evidence>
<proteinExistence type="inferred from homology"/>
<gene>
    <name evidence="5" type="ORF">PPYR_03462</name>
</gene>
<dbReference type="CDD" id="cd22965">
    <property type="entry name" value="DD_DPY30_SDC1"/>
    <property type="match status" value="1"/>
</dbReference>
<feature type="compositionally biased region" description="Basic and acidic residues" evidence="4">
    <location>
        <begin position="40"/>
        <end position="50"/>
    </location>
</feature>
<evidence type="ECO:0000313" key="5">
    <source>
        <dbReference type="EMBL" id="KAB0791662.1"/>
    </source>
</evidence>
<dbReference type="OrthoDB" id="417678at2759"/>
<comment type="caution">
    <text evidence="5">The sequence shown here is derived from an EMBL/GenBank/DDBJ whole genome shotgun (WGS) entry which is preliminary data.</text>
</comment>
<dbReference type="InParanoid" id="A0A5N4A2Y4"/>
<name>A0A5N4A2Y4_PHOPY</name>
<dbReference type="GO" id="GO:0005634">
    <property type="term" value="C:nucleus"/>
    <property type="evidence" value="ECO:0007669"/>
    <property type="project" value="UniProtKB-SubCell"/>
</dbReference>
<organism evidence="5 6">
    <name type="scientific">Photinus pyralis</name>
    <name type="common">Common eastern firefly</name>
    <name type="synonym">Lampyris pyralis</name>
    <dbReference type="NCBI Taxonomy" id="7054"/>
    <lineage>
        <taxon>Eukaryota</taxon>
        <taxon>Metazoa</taxon>
        <taxon>Ecdysozoa</taxon>
        <taxon>Arthropoda</taxon>
        <taxon>Hexapoda</taxon>
        <taxon>Insecta</taxon>
        <taxon>Pterygota</taxon>
        <taxon>Neoptera</taxon>
        <taxon>Endopterygota</taxon>
        <taxon>Coleoptera</taxon>
        <taxon>Polyphaga</taxon>
        <taxon>Elateriformia</taxon>
        <taxon>Elateroidea</taxon>
        <taxon>Lampyridae</taxon>
        <taxon>Lampyrinae</taxon>
        <taxon>Photinus</taxon>
    </lineage>
</organism>
<dbReference type="InterPro" id="IPR049629">
    <property type="entry name" value="DPY30_SDC1_DD"/>
</dbReference>